<protein>
    <recommendedName>
        <fullName evidence="2">RING-type E3 ubiquitin transferase</fullName>
        <ecNumber evidence="2">2.3.2.27</ecNumber>
    </recommendedName>
</protein>
<keyword evidence="3" id="KW-0808">Transferase</keyword>
<evidence type="ECO:0000313" key="11">
    <source>
        <dbReference type="EMBL" id="CEO98225.1"/>
    </source>
</evidence>
<gene>
    <name evidence="11" type="ORF">PBRA_006339</name>
    <name evidence="12" type="ORF">PLBR_LOCUS2415</name>
</gene>
<dbReference type="STRING" id="37360.A0A0G4ISJ1"/>
<reference evidence="11 13" key="1">
    <citation type="submission" date="2015-02" db="EMBL/GenBank/DDBJ databases">
        <authorList>
            <person name="Chooi Y.-H."/>
        </authorList>
    </citation>
    <scope>NUCLEOTIDE SEQUENCE [LARGE SCALE GENOMIC DNA]</scope>
    <source>
        <strain evidence="11">E3</strain>
    </source>
</reference>
<evidence type="ECO:0000256" key="6">
    <source>
        <dbReference type="ARBA" id="ARBA00022786"/>
    </source>
</evidence>
<dbReference type="GO" id="GO:0061630">
    <property type="term" value="F:ubiquitin protein ligase activity"/>
    <property type="evidence" value="ECO:0007669"/>
    <property type="project" value="UniProtKB-EC"/>
</dbReference>
<name>A0A0G4ISJ1_PLABS</name>
<dbReference type="OrthoDB" id="1711136at2759"/>
<evidence type="ECO:0000259" key="10">
    <source>
        <dbReference type="PROSITE" id="PS50089"/>
    </source>
</evidence>
<dbReference type="InterPro" id="IPR045194">
    <property type="entry name" value="MGRN1/RNF157-like"/>
</dbReference>
<dbReference type="OMA" id="EDADCNL"/>
<evidence type="ECO:0000256" key="2">
    <source>
        <dbReference type="ARBA" id="ARBA00012483"/>
    </source>
</evidence>
<evidence type="ECO:0000256" key="1">
    <source>
        <dbReference type="ARBA" id="ARBA00000900"/>
    </source>
</evidence>
<dbReference type="AlphaFoldDB" id="A0A0G4ISJ1"/>
<dbReference type="Pfam" id="PF13920">
    <property type="entry name" value="zf-C3HC4_3"/>
    <property type="match status" value="1"/>
</dbReference>
<evidence type="ECO:0000313" key="13">
    <source>
        <dbReference type="Proteomes" id="UP000039324"/>
    </source>
</evidence>
<dbReference type="EC" id="2.3.2.27" evidence="2"/>
<dbReference type="SMART" id="SM00184">
    <property type="entry name" value="RING"/>
    <property type="match status" value="1"/>
</dbReference>
<dbReference type="Gene3D" id="3.30.40.10">
    <property type="entry name" value="Zinc/RING finger domain, C3HC4 (zinc finger)"/>
    <property type="match status" value="1"/>
</dbReference>
<dbReference type="Pfam" id="PF26192">
    <property type="entry name" value="RNF157-like_N"/>
    <property type="match status" value="1"/>
</dbReference>
<dbReference type="Proteomes" id="UP000039324">
    <property type="component" value="Unassembled WGS sequence"/>
</dbReference>
<keyword evidence="7" id="KW-0862">Zinc</keyword>
<dbReference type="SUPFAM" id="SSF57850">
    <property type="entry name" value="RING/U-box"/>
    <property type="match status" value="1"/>
</dbReference>
<dbReference type="PANTHER" id="PTHR22996:SF0">
    <property type="entry name" value="RE60872P-RELATED"/>
    <property type="match status" value="1"/>
</dbReference>
<dbReference type="GO" id="GO:0008270">
    <property type="term" value="F:zinc ion binding"/>
    <property type="evidence" value="ECO:0007669"/>
    <property type="project" value="UniProtKB-KW"/>
</dbReference>
<dbReference type="InterPro" id="IPR013083">
    <property type="entry name" value="Znf_RING/FYVE/PHD"/>
</dbReference>
<dbReference type="PANTHER" id="PTHR22996">
    <property type="entry name" value="MAHOGUNIN"/>
    <property type="match status" value="1"/>
</dbReference>
<dbReference type="EMBL" id="CDSF01000083">
    <property type="protein sequence ID" value="CEO98225.1"/>
    <property type="molecule type" value="Genomic_DNA"/>
</dbReference>
<sequence>MGAAGSAQQGVVRLDDDAEYQAAPQPPLSSEQIRDLIGRGLRPDLALLPFQMPRMDHDGIPPPPIDMETTRVKNDMNIHKKSIALTAAGELSQSSVRVTFTFDAVVPCKITIHFVASDEGGTLSNLDGSAPYVAHCEPGLDQAFTSPVEFDLNAYPATSLVHVPYSSKYPLIIRMSRSTWTAREGHGKVVDSQTTYATFVQTGPAPTYAVKVVKQSVDVGGRRFDVEEIFGLEQGECVVCMSAASNTALLPCKHCIVCSQCAEILRVQTAKCPMCRSAVFKLLKIHPDA</sequence>
<keyword evidence="13" id="KW-1185">Reference proteome</keyword>
<evidence type="ECO:0000313" key="12">
    <source>
        <dbReference type="EMBL" id="SPQ95200.1"/>
    </source>
</evidence>
<evidence type="ECO:0000256" key="4">
    <source>
        <dbReference type="ARBA" id="ARBA00022723"/>
    </source>
</evidence>
<dbReference type="EMBL" id="OVEO01000003">
    <property type="protein sequence ID" value="SPQ95200.1"/>
    <property type="molecule type" value="Genomic_DNA"/>
</dbReference>
<feature type="region of interest" description="Disordered" evidence="9">
    <location>
        <begin position="1"/>
        <end position="32"/>
    </location>
</feature>
<evidence type="ECO:0000256" key="3">
    <source>
        <dbReference type="ARBA" id="ARBA00022679"/>
    </source>
</evidence>
<organism evidence="11 13">
    <name type="scientific">Plasmodiophora brassicae</name>
    <name type="common">Clubroot disease agent</name>
    <dbReference type="NCBI Taxonomy" id="37360"/>
    <lineage>
        <taxon>Eukaryota</taxon>
        <taxon>Sar</taxon>
        <taxon>Rhizaria</taxon>
        <taxon>Endomyxa</taxon>
        <taxon>Phytomyxea</taxon>
        <taxon>Plasmodiophorida</taxon>
        <taxon>Plasmodiophoridae</taxon>
        <taxon>Plasmodiophora</taxon>
    </lineage>
</organism>
<proteinExistence type="predicted"/>
<dbReference type="PROSITE" id="PS50089">
    <property type="entry name" value="ZF_RING_2"/>
    <property type="match status" value="1"/>
</dbReference>
<dbReference type="InterPro" id="IPR058981">
    <property type="entry name" value="MGRN1/RNF157-like_N"/>
</dbReference>
<keyword evidence="5 8" id="KW-0863">Zinc-finger</keyword>
<keyword evidence="12" id="KW-0496">Mitochondrion</keyword>
<evidence type="ECO:0000256" key="9">
    <source>
        <dbReference type="SAM" id="MobiDB-lite"/>
    </source>
</evidence>
<evidence type="ECO:0000313" key="14">
    <source>
        <dbReference type="Proteomes" id="UP000290189"/>
    </source>
</evidence>
<dbReference type="GO" id="GO:0016567">
    <property type="term" value="P:protein ubiquitination"/>
    <property type="evidence" value="ECO:0007669"/>
    <property type="project" value="TreeGrafter"/>
</dbReference>
<reference evidence="12 14" key="2">
    <citation type="submission" date="2018-03" db="EMBL/GenBank/DDBJ databases">
        <authorList>
            <person name="Fogelqvist J."/>
        </authorList>
    </citation>
    <scope>NUCLEOTIDE SEQUENCE [LARGE SCALE GENOMIC DNA]</scope>
</reference>
<comment type="catalytic activity">
    <reaction evidence="1">
        <text>S-ubiquitinyl-[E2 ubiquitin-conjugating enzyme]-L-cysteine + [acceptor protein]-L-lysine = [E2 ubiquitin-conjugating enzyme]-L-cysteine + N(6)-ubiquitinyl-[acceptor protein]-L-lysine.</text>
        <dbReference type="EC" id="2.3.2.27"/>
    </reaction>
</comment>
<feature type="domain" description="RING-type" evidence="10">
    <location>
        <begin position="237"/>
        <end position="276"/>
    </location>
</feature>
<keyword evidence="4" id="KW-0479">Metal-binding</keyword>
<evidence type="ECO:0000256" key="5">
    <source>
        <dbReference type="ARBA" id="ARBA00022771"/>
    </source>
</evidence>
<evidence type="ECO:0000256" key="7">
    <source>
        <dbReference type="ARBA" id="ARBA00022833"/>
    </source>
</evidence>
<keyword evidence="6" id="KW-0833">Ubl conjugation pathway</keyword>
<dbReference type="Proteomes" id="UP000290189">
    <property type="component" value="Unassembled WGS sequence"/>
</dbReference>
<evidence type="ECO:0000256" key="8">
    <source>
        <dbReference type="PROSITE-ProRule" id="PRU00175"/>
    </source>
</evidence>
<geneLocation type="mitochondrion" evidence="12"/>
<dbReference type="InterPro" id="IPR001841">
    <property type="entry name" value="Znf_RING"/>
</dbReference>
<accession>A0A0G4ISJ1</accession>